<dbReference type="Pfam" id="PF08031">
    <property type="entry name" value="BBE"/>
    <property type="match status" value="1"/>
</dbReference>
<comment type="caution">
    <text evidence="5">The sequence shown here is derived from an EMBL/GenBank/DDBJ whole genome shotgun (WGS) entry which is preliminary data.</text>
</comment>
<sequence>MPDPKGTERLLSEELRSYPDLGSRPRTGSNDPGLQLPFEDLDLTEENFQAGQGGFRDVYFGNVKKYNETTAECRAFPGSDDWPTQQEWNRLSDFLEGSLLKPQPAASVCYKDHANYDEAKCRDIRNNAGSNRFFISDPLTVLTSWPQGRLPEYVLNVTEVWQIQTVVNFARNKNIRLVIKNTGHDFLGRSTGAGAISVWTHFIKDFEFLPTYTQGQYTGPAARVGAGLESWEMYNFMEEHNVTFVTPGRYTVGVYGGWFQGGGHNALASWYGMGADQILSLQVVTAEGKFVTASPEENPDLFYALRGGGPGTYGIVTSAVVKAHPRVTVRNAALAFQTGKNVSVGGTSYNYVSYTGPDSFSFTADNEFPDLSDEEISYFLQPLWDAIRGYGIDLKDISPRQLALRQQALPRKIWNDETLFNATMGARPEPAFRDTYMHADIFYAGDISKTEPFNKVMNKLREVTADGGGAYINESDVEEPNWQTSYFGNKYAELLKVKKSRDPWNVFWAPSTVGSEGWEVRKVEGDKFPSQNGRLCKVAQAAAEA</sequence>
<keyword evidence="2" id="KW-0560">Oxidoreductase</keyword>
<dbReference type="Pfam" id="PF01565">
    <property type="entry name" value="FAD_binding_4"/>
    <property type="match status" value="1"/>
</dbReference>
<dbReference type="Proteomes" id="UP000838763">
    <property type="component" value="Unassembled WGS sequence"/>
</dbReference>
<dbReference type="PANTHER" id="PTHR13878:SF91">
    <property type="entry name" value="FAD BINDING DOMAIN PROTEIN (AFU_ORTHOLOGUE AFUA_6G12070)-RELATED"/>
    <property type="match status" value="1"/>
</dbReference>
<dbReference type="AlphaFoldDB" id="A0A9P1H430"/>
<dbReference type="Gene3D" id="3.30.465.10">
    <property type="match status" value="2"/>
</dbReference>
<evidence type="ECO:0000256" key="3">
    <source>
        <dbReference type="SAM" id="MobiDB-lite"/>
    </source>
</evidence>
<dbReference type="InterPro" id="IPR012951">
    <property type="entry name" value="BBE"/>
</dbReference>
<dbReference type="PANTHER" id="PTHR13878">
    <property type="entry name" value="GULONOLACTONE OXIDASE"/>
    <property type="match status" value="1"/>
</dbReference>
<organism evidence="5 6">
    <name type="scientific">Parascedosporium putredinis</name>
    <dbReference type="NCBI Taxonomy" id="1442378"/>
    <lineage>
        <taxon>Eukaryota</taxon>
        <taxon>Fungi</taxon>
        <taxon>Dikarya</taxon>
        <taxon>Ascomycota</taxon>
        <taxon>Pezizomycotina</taxon>
        <taxon>Sordariomycetes</taxon>
        <taxon>Hypocreomycetidae</taxon>
        <taxon>Microascales</taxon>
        <taxon>Microascaceae</taxon>
        <taxon>Parascedosporium</taxon>
    </lineage>
</organism>
<dbReference type="OrthoDB" id="9983560at2759"/>
<dbReference type="InterPro" id="IPR036318">
    <property type="entry name" value="FAD-bd_PCMH-like_sf"/>
</dbReference>
<dbReference type="InterPro" id="IPR016169">
    <property type="entry name" value="FAD-bd_PCMH_sub2"/>
</dbReference>
<feature type="compositionally biased region" description="Basic and acidic residues" evidence="3">
    <location>
        <begin position="1"/>
        <end position="17"/>
    </location>
</feature>
<evidence type="ECO:0000256" key="2">
    <source>
        <dbReference type="ARBA" id="ARBA00023002"/>
    </source>
</evidence>
<comment type="similarity">
    <text evidence="1">Belongs to the oxygen-dependent FAD-linked oxidoreductase family.</text>
</comment>
<evidence type="ECO:0000313" key="6">
    <source>
        <dbReference type="Proteomes" id="UP000838763"/>
    </source>
</evidence>
<dbReference type="PROSITE" id="PS51387">
    <property type="entry name" value="FAD_PCMH"/>
    <property type="match status" value="1"/>
</dbReference>
<dbReference type="EMBL" id="CALLCH030000012">
    <property type="protein sequence ID" value="CAI4215554.1"/>
    <property type="molecule type" value="Genomic_DNA"/>
</dbReference>
<evidence type="ECO:0000256" key="1">
    <source>
        <dbReference type="ARBA" id="ARBA00005466"/>
    </source>
</evidence>
<dbReference type="GO" id="GO:0016491">
    <property type="term" value="F:oxidoreductase activity"/>
    <property type="evidence" value="ECO:0007669"/>
    <property type="project" value="UniProtKB-KW"/>
</dbReference>
<name>A0A9P1H430_9PEZI</name>
<feature type="region of interest" description="Disordered" evidence="3">
    <location>
        <begin position="1"/>
        <end position="34"/>
    </location>
</feature>
<dbReference type="SUPFAM" id="SSF56176">
    <property type="entry name" value="FAD-binding/transporter-associated domain-like"/>
    <property type="match status" value="1"/>
</dbReference>
<protein>
    <recommendedName>
        <fullName evidence="4">FAD-binding PCMH-type domain-containing protein</fullName>
    </recommendedName>
</protein>
<accession>A0A9P1H430</accession>
<dbReference type="InterPro" id="IPR050432">
    <property type="entry name" value="FAD-linked_Oxidoreductases_BP"/>
</dbReference>
<dbReference type="GO" id="GO:0071949">
    <property type="term" value="F:FAD binding"/>
    <property type="evidence" value="ECO:0007669"/>
    <property type="project" value="InterPro"/>
</dbReference>
<evidence type="ECO:0000313" key="5">
    <source>
        <dbReference type="EMBL" id="CAI4215554.1"/>
    </source>
</evidence>
<keyword evidence="6" id="KW-1185">Reference proteome</keyword>
<dbReference type="InterPro" id="IPR006094">
    <property type="entry name" value="Oxid_FAD_bind_N"/>
</dbReference>
<reference evidence="5" key="1">
    <citation type="submission" date="2022-11" db="EMBL/GenBank/DDBJ databases">
        <authorList>
            <person name="Scott C."/>
            <person name="Bruce N."/>
        </authorList>
    </citation>
    <scope>NUCLEOTIDE SEQUENCE</scope>
</reference>
<feature type="domain" description="FAD-binding PCMH-type" evidence="4">
    <location>
        <begin position="146"/>
        <end position="326"/>
    </location>
</feature>
<dbReference type="InterPro" id="IPR016166">
    <property type="entry name" value="FAD-bd_PCMH"/>
</dbReference>
<gene>
    <name evidence="5" type="ORF">PPNO1_LOCUS5265</name>
</gene>
<evidence type="ECO:0000259" key="4">
    <source>
        <dbReference type="PROSITE" id="PS51387"/>
    </source>
</evidence>
<proteinExistence type="inferred from homology"/>